<accession>A0A6A4Z410</accession>
<sequence length="402" mass="43186">MLSYVRPTHAPIHRTYGEKQDLLGAWNAVEGGGMTLVAFCRQNQLSLGRPRQQAHRPSNVHIATIIQDPSRPSTAAAACVDGHGTFPNQPATYVCQALQLLCQVVPSCRCKFETRRQANDAAASDDTVSGSEPNGVDTFDATETVEQGGGPSGEDTETDDELSIRDPALDRTYRTSKKAPCRPFRKSVVSEDADMFDNDDSLADSDLATLLEDSSHPFSCPFSPVRSVPRATLRPININGSLPCAVGSSKSHPLAASGEDSYDSDFEDYFKMTSVPVKLLKALGGKRSGKTPRTKCRPQDHTNPRDITPAPTPPSPVYPKDPATRRAATELSAEPTPVHPKDPGTRRAATPLSAAPTPVTRRGSNEASATRAFTNPKDPAISIKRGATIPLQRSSPPKRLGI</sequence>
<organism evidence="2 3">
    <name type="scientific">Aphanomyces astaci</name>
    <name type="common">Crayfish plague agent</name>
    <dbReference type="NCBI Taxonomy" id="112090"/>
    <lineage>
        <taxon>Eukaryota</taxon>
        <taxon>Sar</taxon>
        <taxon>Stramenopiles</taxon>
        <taxon>Oomycota</taxon>
        <taxon>Saprolegniomycetes</taxon>
        <taxon>Saprolegniales</taxon>
        <taxon>Verrucalvaceae</taxon>
        <taxon>Aphanomyces</taxon>
    </lineage>
</organism>
<dbReference type="VEuPathDB" id="FungiDB:H257_15228"/>
<dbReference type="Proteomes" id="UP000469452">
    <property type="component" value="Unassembled WGS sequence"/>
</dbReference>
<dbReference type="AlphaFoldDB" id="A0A6A4Z410"/>
<proteinExistence type="predicted"/>
<feature type="compositionally biased region" description="Basic residues" evidence="1">
    <location>
        <begin position="287"/>
        <end position="296"/>
    </location>
</feature>
<evidence type="ECO:0000313" key="3">
    <source>
        <dbReference type="Proteomes" id="UP000469452"/>
    </source>
</evidence>
<comment type="caution">
    <text evidence="2">The sequence shown here is derived from an EMBL/GenBank/DDBJ whole genome shotgun (WGS) entry which is preliminary data.</text>
</comment>
<evidence type="ECO:0000313" key="2">
    <source>
        <dbReference type="EMBL" id="KAF0704813.1"/>
    </source>
</evidence>
<name>A0A6A4Z410_APHAT</name>
<feature type="region of interest" description="Disordered" evidence="1">
    <location>
        <begin position="119"/>
        <end position="169"/>
    </location>
</feature>
<reference evidence="2 3" key="1">
    <citation type="submission" date="2019-06" db="EMBL/GenBank/DDBJ databases">
        <title>Genomics analysis of Aphanomyces spp. identifies a new class of oomycete effector associated with host adaptation.</title>
        <authorList>
            <person name="Gaulin E."/>
        </authorList>
    </citation>
    <scope>NUCLEOTIDE SEQUENCE [LARGE SCALE GENOMIC DNA]</scope>
    <source>
        <strain evidence="2 3">E</strain>
    </source>
</reference>
<gene>
    <name evidence="2" type="ORF">AaE_014745</name>
</gene>
<feature type="compositionally biased region" description="Pro residues" evidence="1">
    <location>
        <begin position="310"/>
        <end position="319"/>
    </location>
</feature>
<protein>
    <submittedName>
        <fullName evidence="2">Uncharacterized protein</fullName>
    </submittedName>
</protein>
<evidence type="ECO:0000256" key="1">
    <source>
        <dbReference type="SAM" id="MobiDB-lite"/>
    </source>
</evidence>
<feature type="region of interest" description="Disordered" evidence="1">
    <location>
        <begin position="283"/>
        <end position="402"/>
    </location>
</feature>
<dbReference type="EMBL" id="VJMI01020323">
    <property type="protein sequence ID" value="KAF0704813.1"/>
    <property type="molecule type" value="Genomic_DNA"/>
</dbReference>